<dbReference type="Proteomes" id="UP000799538">
    <property type="component" value="Unassembled WGS sequence"/>
</dbReference>
<reference evidence="2" key="1">
    <citation type="journal article" date="2020" name="Stud. Mycol.">
        <title>101 Dothideomycetes genomes: A test case for predicting lifestyles and emergence of pathogens.</title>
        <authorList>
            <person name="Haridas S."/>
            <person name="Albert R."/>
            <person name="Binder M."/>
            <person name="Bloem J."/>
            <person name="LaButti K."/>
            <person name="Salamov A."/>
            <person name="Andreopoulos B."/>
            <person name="Baker S."/>
            <person name="Barry K."/>
            <person name="Bills G."/>
            <person name="Bluhm B."/>
            <person name="Cannon C."/>
            <person name="Castanera R."/>
            <person name="Culley D."/>
            <person name="Daum C."/>
            <person name="Ezra D."/>
            <person name="Gonzalez J."/>
            <person name="Henrissat B."/>
            <person name="Kuo A."/>
            <person name="Liang C."/>
            <person name="Lipzen A."/>
            <person name="Lutzoni F."/>
            <person name="Magnuson J."/>
            <person name="Mondo S."/>
            <person name="Nolan M."/>
            <person name="Ohm R."/>
            <person name="Pangilinan J."/>
            <person name="Park H.-J."/>
            <person name="Ramirez L."/>
            <person name="Alfaro M."/>
            <person name="Sun H."/>
            <person name="Tritt A."/>
            <person name="Yoshinaga Y."/>
            <person name="Zwiers L.-H."/>
            <person name="Turgeon B."/>
            <person name="Goodwin S."/>
            <person name="Spatafora J."/>
            <person name="Crous P."/>
            <person name="Grigoriev I."/>
        </authorList>
    </citation>
    <scope>NUCLEOTIDE SEQUENCE [LARGE SCALE GENOMIC DNA]</scope>
    <source>
        <strain evidence="2">CECT 20119</strain>
    </source>
</reference>
<evidence type="ECO:0000313" key="1">
    <source>
        <dbReference type="EMBL" id="KAF2221855.1"/>
    </source>
</evidence>
<sequence>MLPFSVKVKPQCLALTLVTACFIFADMSACHHSRSSSILLALHMLSRLYKYVQG</sequence>
<evidence type="ECO:0000313" key="2">
    <source>
        <dbReference type="Proteomes" id="UP000799538"/>
    </source>
</evidence>
<name>A0A6A6G7V8_9PEZI</name>
<accession>A0A6A6G7V8</accession>
<dbReference type="PROSITE" id="PS51257">
    <property type="entry name" value="PROKAR_LIPOPROTEIN"/>
    <property type="match status" value="1"/>
</dbReference>
<proteinExistence type="predicted"/>
<gene>
    <name evidence="1" type="ORF">BDZ85DRAFT_264500</name>
</gene>
<organism evidence="1 2">
    <name type="scientific">Elsinoe ampelina</name>
    <dbReference type="NCBI Taxonomy" id="302913"/>
    <lineage>
        <taxon>Eukaryota</taxon>
        <taxon>Fungi</taxon>
        <taxon>Dikarya</taxon>
        <taxon>Ascomycota</taxon>
        <taxon>Pezizomycotina</taxon>
        <taxon>Dothideomycetes</taxon>
        <taxon>Dothideomycetidae</taxon>
        <taxon>Myriangiales</taxon>
        <taxon>Elsinoaceae</taxon>
        <taxon>Elsinoe</taxon>
    </lineage>
</organism>
<dbReference type="AlphaFoldDB" id="A0A6A6G7V8"/>
<keyword evidence="2" id="KW-1185">Reference proteome</keyword>
<dbReference type="EMBL" id="ML992509">
    <property type="protein sequence ID" value="KAF2221855.1"/>
    <property type="molecule type" value="Genomic_DNA"/>
</dbReference>
<protein>
    <submittedName>
        <fullName evidence="1">Uncharacterized protein</fullName>
    </submittedName>
</protein>